<dbReference type="EMBL" id="MCFF01000061">
    <property type="protein sequence ID" value="ORZ02008.1"/>
    <property type="molecule type" value="Genomic_DNA"/>
</dbReference>
<dbReference type="AlphaFoldDB" id="A0A1Y2GAI2"/>
<evidence type="ECO:0000313" key="2">
    <source>
        <dbReference type="Proteomes" id="UP000193648"/>
    </source>
</evidence>
<dbReference type="GeneID" id="33568758"/>
<dbReference type="RefSeq" id="XP_021876236.1">
    <property type="nucleotide sequence ID" value="XM_022026915.1"/>
</dbReference>
<reference evidence="1 2" key="1">
    <citation type="submission" date="2016-07" db="EMBL/GenBank/DDBJ databases">
        <title>Pervasive Adenine N6-methylation of Active Genes in Fungi.</title>
        <authorList>
            <consortium name="DOE Joint Genome Institute"/>
            <person name="Mondo S.J."/>
            <person name="Dannebaum R.O."/>
            <person name="Kuo R.C."/>
            <person name="Labutti K."/>
            <person name="Haridas S."/>
            <person name="Kuo A."/>
            <person name="Salamov A."/>
            <person name="Ahrendt S.R."/>
            <person name="Lipzen A."/>
            <person name="Sullivan W."/>
            <person name="Andreopoulos W.B."/>
            <person name="Clum A."/>
            <person name="Lindquist E."/>
            <person name="Daum C."/>
            <person name="Ramamoorthy G.K."/>
            <person name="Gryganskyi A."/>
            <person name="Culley D."/>
            <person name="Magnuson J.K."/>
            <person name="James T.Y."/>
            <person name="O'Malley M.A."/>
            <person name="Stajich J.E."/>
            <person name="Spatafora J.W."/>
            <person name="Visel A."/>
            <person name="Grigoriev I.V."/>
        </authorList>
    </citation>
    <scope>NUCLEOTIDE SEQUENCE [LARGE SCALE GENOMIC DNA]</scope>
    <source>
        <strain evidence="1 2">NRRL 3116</strain>
    </source>
</reference>
<sequence>MAKAYQLIYNSKEAIPFALGKSRFLLLYYLASQSTQTAEMISNVDASKGHHRIWKDHGNSFQKRIRYNLQVFLPKASLGWSQQTTAALHRRIFLTSTSFSQAKPKETCIPNLILIRLLNSPALLEQLKITFLSESSEKSKGKKKKKGQLMLGILLLHLLHAYRCECVKRARDLGHKYRNRRMQDLEGQ</sequence>
<comment type="caution">
    <text evidence="1">The sequence shown here is derived from an EMBL/GenBank/DDBJ whole genome shotgun (WGS) entry which is preliminary data.</text>
</comment>
<accession>A0A1Y2GAI2</accession>
<organism evidence="1 2">
    <name type="scientific">Lobosporangium transversale</name>
    <dbReference type="NCBI Taxonomy" id="64571"/>
    <lineage>
        <taxon>Eukaryota</taxon>
        <taxon>Fungi</taxon>
        <taxon>Fungi incertae sedis</taxon>
        <taxon>Mucoromycota</taxon>
        <taxon>Mortierellomycotina</taxon>
        <taxon>Mortierellomycetes</taxon>
        <taxon>Mortierellales</taxon>
        <taxon>Mortierellaceae</taxon>
        <taxon>Lobosporangium</taxon>
    </lineage>
</organism>
<dbReference type="Proteomes" id="UP000193648">
    <property type="component" value="Unassembled WGS sequence"/>
</dbReference>
<proteinExistence type="predicted"/>
<dbReference type="InParanoid" id="A0A1Y2GAI2"/>
<evidence type="ECO:0000313" key="1">
    <source>
        <dbReference type="EMBL" id="ORZ02008.1"/>
    </source>
</evidence>
<keyword evidence="2" id="KW-1185">Reference proteome</keyword>
<protein>
    <submittedName>
        <fullName evidence="1">Uncharacterized protein</fullName>
    </submittedName>
</protein>
<name>A0A1Y2GAI2_9FUNG</name>
<gene>
    <name evidence="1" type="ORF">BCR41DRAFT_375094</name>
</gene>